<dbReference type="InterPro" id="IPR050832">
    <property type="entry name" value="Bact_Acetyltransf"/>
</dbReference>
<keyword evidence="2" id="KW-0012">Acyltransferase</keyword>
<dbReference type="PANTHER" id="PTHR43877">
    <property type="entry name" value="AMINOALKYLPHOSPHONATE N-ACETYLTRANSFERASE-RELATED-RELATED"/>
    <property type="match status" value="1"/>
</dbReference>
<evidence type="ECO:0000256" key="2">
    <source>
        <dbReference type="ARBA" id="ARBA00023315"/>
    </source>
</evidence>
<sequence length="141" mass="15627">MIEIRRATLPEGQPPAAPVMRILEALDTHAAGHGMSFESEEIVMEAWDGETWAGGIDAIFGKAWVFVKLLAVADGRRGQGVGTKLLAAVEEEARTRGLTGIWLDTFAFQAPAFYRREGFEEIGSIPEYFAGQSRHFFQKRL</sequence>
<dbReference type="CDD" id="cd04301">
    <property type="entry name" value="NAT_SF"/>
    <property type="match status" value="1"/>
</dbReference>
<accession>A0A6B2JSF4</accession>
<dbReference type="PANTHER" id="PTHR43877:SF2">
    <property type="entry name" value="AMINOALKYLPHOSPHONATE N-ACETYLTRANSFERASE-RELATED"/>
    <property type="match status" value="1"/>
</dbReference>
<keyword evidence="5" id="KW-1185">Reference proteome</keyword>
<keyword evidence="1 4" id="KW-0808">Transferase</keyword>
<dbReference type="GO" id="GO:0016747">
    <property type="term" value="F:acyltransferase activity, transferring groups other than amino-acyl groups"/>
    <property type="evidence" value="ECO:0007669"/>
    <property type="project" value="InterPro"/>
</dbReference>
<dbReference type="RefSeq" id="WP_163891945.1">
    <property type="nucleotide sequence ID" value="NZ_JAAFYS010000002.1"/>
</dbReference>
<comment type="caution">
    <text evidence="4">The sequence shown here is derived from an EMBL/GenBank/DDBJ whole genome shotgun (WGS) entry which is preliminary data.</text>
</comment>
<evidence type="ECO:0000313" key="5">
    <source>
        <dbReference type="Proteomes" id="UP000474757"/>
    </source>
</evidence>
<organism evidence="4 5">
    <name type="scientific">Pseudoroseicyclus tamaricis</name>
    <dbReference type="NCBI Taxonomy" id="2705421"/>
    <lineage>
        <taxon>Bacteria</taxon>
        <taxon>Pseudomonadati</taxon>
        <taxon>Pseudomonadota</taxon>
        <taxon>Alphaproteobacteria</taxon>
        <taxon>Rhodobacterales</taxon>
        <taxon>Paracoccaceae</taxon>
        <taxon>Pseudoroseicyclus</taxon>
    </lineage>
</organism>
<gene>
    <name evidence="4" type="ORF">GZA08_08100</name>
</gene>
<dbReference type="Pfam" id="PF00583">
    <property type="entry name" value="Acetyltransf_1"/>
    <property type="match status" value="1"/>
</dbReference>
<name>A0A6B2JSF4_9RHOB</name>
<dbReference type="SUPFAM" id="SSF55729">
    <property type="entry name" value="Acyl-CoA N-acyltransferases (Nat)"/>
    <property type="match status" value="1"/>
</dbReference>
<proteinExistence type="predicted"/>
<dbReference type="InterPro" id="IPR000182">
    <property type="entry name" value="GNAT_dom"/>
</dbReference>
<reference evidence="4 5" key="1">
    <citation type="submission" date="2020-02" db="EMBL/GenBank/DDBJ databases">
        <title>Pseudoroseicyclus tamarix, sp. nov., isolated from offshore sediment of a Tamarix chinensis forest.</title>
        <authorList>
            <person name="Gai Y."/>
        </authorList>
    </citation>
    <scope>NUCLEOTIDE SEQUENCE [LARGE SCALE GENOMIC DNA]</scope>
    <source>
        <strain evidence="4 5">CLL3-39</strain>
    </source>
</reference>
<evidence type="ECO:0000313" key="4">
    <source>
        <dbReference type="EMBL" id="NDV00930.1"/>
    </source>
</evidence>
<dbReference type="AlphaFoldDB" id="A0A6B2JSF4"/>
<dbReference type="Proteomes" id="UP000474757">
    <property type="component" value="Unassembled WGS sequence"/>
</dbReference>
<dbReference type="Gene3D" id="3.40.630.30">
    <property type="match status" value="1"/>
</dbReference>
<dbReference type="EMBL" id="JAAGAB010000002">
    <property type="protein sequence ID" value="NDV00930.1"/>
    <property type="molecule type" value="Genomic_DNA"/>
</dbReference>
<dbReference type="PROSITE" id="PS51186">
    <property type="entry name" value="GNAT"/>
    <property type="match status" value="1"/>
</dbReference>
<evidence type="ECO:0000259" key="3">
    <source>
        <dbReference type="PROSITE" id="PS51186"/>
    </source>
</evidence>
<feature type="domain" description="N-acetyltransferase" evidence="3">
    <location>
        <begin position="1"/>
        <end position="141"/>
    </location>
</feature>
<protein>
    <submittedName>
        <fullName evidence="4">GNAT family N-acetyltransferase</fullName>
    </submittedName>
</protein>
<evidence type="ECO:0000256" key="1">
    <source>
        <dbReference type="ARBA" id="ARBA00022679"/>
    </source>
</evidence>
<dbReference type="InterPro" id="IPR016181">
    <property type="entry name" value="Acyl_CoA_acyltransferase"/>
</dbReference>